<dbReference type="OrthoDB" id="2224642at2759"/>
<proteinExistence type="predicted"/>
<dbReference type="Proteomes" id="UP000603453">
    <property type="component" value="Unassembled WGS sequence"/>
</dbReference>
<dbReference type="AlphaFoldDB" id="A0A8H7QLU4"/>
<sequence length="62" mass="6892">MLPLIVCPATCELCGNWLPEHKDSCPRDGVHPSQWSFASIDDDFLIADNDDDNEFAGQLLSQ</sequence>
<organism evidence="1 2">
    <name type="scientific">Mucor saturninus</name>
    <dbReference type="NCBI Taxonomy" id="64648"/>
    <lineage>
        <taxon>Eukaryota</taxon>
        <taxon>Fungi</taxon>
        <taxon>Fungi incertae sedis</taxon>
        <taxon>Mucoromycota</taxon>
        <taxon>Mucoromycotina</taxon>
        <taxon>Mucoromycetes</taxon>
        <taxon>Mucorales</taxon>
        <taxon>Mucorineae</taxon>
        <taxon>Mucoraceae</taxon>
        <taxon>Mucor</taxon>
    </lineage>
</organism>
<gene>
    <name evidence="1" type="ORF">INT47_002336</name>
</gene>
<name>A0A8H7QLU4_9FUNG</name>
<evidence type="ECO:0000313" key="1">
    <source>
        <dbReference type="EMBL" id="KAG2194652.1"/>
    </source>
</evidence>
<evidence type="ECO:0000313" key="2">
    <source>
        <dbReference type="Proteomes" id="UP000603453"/>
    </source>
</evidence>
<reference evidence="1" key="1">
    <citation type="submission" date="2020-12" db="EMBL/GenBank/DDBJ databases">
        <title>Metabolic potential, ecology and presence of endohyphal bacteria is reflected in genomic diversity of Mucoromycotina.</title>
        <authorList>
            <person name="Muszewska A."/>
            <person name="Okrasinska A."/>
            <person name="Steczkiewicz K."/>
            <person name="Drgas O."/>
            <person name="Orlowska M."/>
            <person name="Perlinska-Lenart U."/>
            <person name="Aleksandrzak-Piekarczyk T."/>
            <person name="Szatraj K."/>
            <person name="Zielenkiewicz U."/>
            <person name="Pilsyk S."/>
            <person name="Malc E."/>
            <person name="Mieczkowski P."/>
            <person name="Kruszewska J.S."/>
            <person name="Biernat P."/>
            <person name="Pawlowska J."/>
        </authorList>
    </citation>
    <scope>NUCLEOTIDE SEQUENCE</scope>
    <source>
        <strain evidence="1">WA0000017839</strain>
    </source>
</reference>
<protein>
    <submittedName>
        <fullName evidence="1">Uncharacterized protein</fullName>
    </submittedName>
</protein>
<dbReference type="EMBL" id="JAEPRD010000191">
    <property type="protein sequence ID" value="KAG2194652.1"/>
    <property type="molecule type" value="Genomic_DNA"/>
</dbReference>
<comment type="caution">
    <text evidence="1">The sequence shown here is derived from an EMBL/GenBank/DDBJ whole genome shotgun (WGS) entry which is preliminary data.</text>
</comment>
<accession>A0A8H7QLU4</accession>
<keyword evidence="2" id="KW-1185">Reference proteome</keyword>